<dbReference type="VEuPathDB" id="FungiDB:GMDG_08116"/>
<accession>A0A177A7T1</accession>
<dbReference type="GeneID" id="36289658"/>
<dbReference type="RefSeq" id="XP_024323523.1">
    <property type="nucleotide sequence ID" value="XM_024470195.1"/>
</dbReference>
<sequence length="253" mass="26746">MYRGACVDSWDTPDCLTFCKEFLPYWANIYPCNDGVGADNPKMFWCGSPTLKTCSADFKASPGVAVKILPKSSTTTESSSQTTSPTSSLPTSTPSATDTGSTNPTSSNPGATTPTDVVCSDKTISDKTQCSGATKAEKIHYANSVKAVGAGVGVPLGVLALAFLGLFVNERRLRKKLMKPTDVGGAGVAYGPVNNTYQGPDYGQGQGQVQSQEQMQYIYKAENEMSANPDPPHGMTGGHHRPVHELGGHNYPL</sequence>
<keyword evidence="2" id="KW-0472">Membrane</keyword>
<keyword evidence="2" id="KW-1133">Transmembrane helix</keyword>
<reference evidence="3" key="1">
    <citation type="submission" date="2016-03" db="EMBL/GenBank/DDBJ databases">
        <title>Updated assembly of Pseudogymnoascus destructans, the fungus causing white-nose syndrome of bats.</title>
        <authorList>
            <person name="Palmer J.M."/>
            <person name="Drees K.P."/>
            <person name="Foster J.T."/>
            <person name="Lindner D.L."/>
        </authorList>
    </citation>
    <scope>NUCLEOTIDE SEQUENCE [LARGE SCALE GENOMIC DNA]</scope>
    <source>
        <strain evidence="3">20631-21</strain>
    </source>
</reference>
<feature type="compositionally biased region" description="Low complexity" evidence="1">
    <location>
        <begin position="72"/>
        <end position="99"/>
    </location>
</feature>
<dbReference type="AlphaFoldDB" id="A0A177A7T1"/>
<feature type="transmembrane region" description="Helical" evidence="2">
    <location>
        <begin position="147"/>
        <end position="168"/>
    </location>
</feature>
<evidence type="ECO:0008006" key="4">
    <source>
        <dbReference type="Google" id="ProtNLM"/>
    </source>
</evidence>
<proteinExistence type="predicted"/>
<dbReference type="OrthoDB" id="3438472at2759"/>
<dbReference type="EMBL" id="KV441397">
    <property type="protein sequence ID" value="OAF58238.1"/>
    <property type="molecule type" value="Genomic_DNA"/>
</dbReference>
<name>A0A177A7T1_9PEZI</name>
<feature type="region of interest" description="Disordered" evidence="1">
    <location>
        <begin position="228"/>
        <end position="253"/>
    </location>
</feature>
<organism evidence="3">
    <name type="scientific">Pseudogymnoascus destructans</name>
    <dbReference type="NCBI Taxonomy" id="655981"/>
    <lineage>
        <taxon>Eukaryota</taxon>
        <taxon>Fungi</taxon>
        <taxon>Dikarya</taxon>
        <taxon>Ascomycota</taxon>
        <taxon>Pezizomycotina</taxon>
        <taxon>Leotiomycetes</taxon>
        <taxon>Thelebolales</taxon>
        <taxon>Thelebolaceae</taxon>
        <taxon>Pseudogymnoascus</taxon>
    </lineage>
</organism>
<protein>
    <recommendedName>
        <fullName evidence="4">Mid2 domain-containing protein</fullName>
    </recommendedName>
</protein>
<gene>
    <name evidence="3" type="ORF">VC83_06600</name>
</gene>
<feature type="region of interest" description="Disordered" evidence="1">
    <location>
        <begin position="71"/>
        <end position="118"/>
    </location>
</feature>
<evidence type="ECO:0000256" key="2">
    <source>
        <dbReference type="SAM" id="Phobius"/>
    </source>
</evidence>
<keyword evidence="2" id="KW-0812">Transmembrane</keyword>
<feature type="compositionally biased region" description="Polar residues" evidence="1">
    <location>
        <begin position="100"/>
        <end position="115"/>
    </location>
</feature>
<evidence type="ECO:0000313" key="3">
    <source>
        <dbReference type="EMBL" id="OAF58238.1"/>
    </source>
</evidence>
<evidence type="ECO:0000256" key="1">
    <source>
        <dbReference type="SAM" id="MobiDB-lite"/>
    </source>
</evidence>
<dbReference type="Proteomes" id="UP000077154">
    <property type="component" value="Unassembled WGS sequence"/>
</dbReference>